<dbReference type="RefSeq" id="WP_188612140.1">
    <property type="nucleotide sequence ID" value="NZ_BMGG01000010.1"/>
</dbReference>
<dbReference type="EMBL" id="BMGG01000010">
    <property type="protein sequence ID" value="GGC88196.1"/>
    <property type="molecule type" value="Genomic_DNA"/>
</dbReference>
<keyword evidence="2" id="KW-0378">Hydrolase</keyword>
<dbReference type="InterPro" id="IPR004843">
    <property type="entry name" value="Calcineurin-like_PHP"/>
</dbReference>
<evidence type="ECO:0000313" key="6">
    <source>
        <dbReference type="EMBL" id="GGC88196.1"/>
    </source>
</evidence>
<evidence type="ECO:0000256" key="4">
    <source>
        <dbReference type="ARBA" id="ARBA00025742"/>
    </source>
</evidence>
<dbReference type="Pfam" id="PF00149">
    <property type="entry name" value="Metallophos"/>
    <property type="match status" value="1"/>
</dbReference>
<reference evidence="6" key="2">
    <citation type="submission" date="2020-09" db="EMBL/GenBank/DDBJ databases">
        <authorList>
            <person name="Sun Q."/>
            <person name="Zhou Y."/>
        </authorList>
    </citation>
    <scope>NUCLEOTIDE SEQUENCE</scope>
    <source>
        <strain evidence="6">CGMCC 1.12919</strain>
    </source>
</reference>
<keyword evidence="1" id="KW-0479">Metal-binding</keyword>
<name>A0A916XNT3_9HYPH</name>
<evidence type="ECO:0000256" key="1">
    <source>
        <dbReference type="ARBA" id="ARBA00022723"/>
    </source>
</evidence>
<dbReference type="InterPro" id="IPR050884">
    <property type="entry name" value="CNP_phosphodiesterase-III"/>
</dbReference>
<evidence type="ECO:0000259" key="5">
    <source>
        <dbReference type="Pfam" id="PF00149"/>
    </source>
</evidence>
<keyword evidence="7" id="KW-1185">Reference proteome</keyword>
<feature type="domain" description="Calcineurin-like phosphoesterase" evidence="5">
    <location>
        <begin position="4"/>
        <end position="227"/>
    </location>
</feature>
<dbReference type="GO" id="GO:0046872">
    <property type="term" value="F:metal ion binding"/>
    <property type="evidence" value="ECO:0007669"/>
    <property type="project" value="UniProtKB-KW"/>
</dbReference>
<dbReference type="PANTHER" id="PTHR42988:SF2">
    <property type="entry name" value="CYCLIC NUCLEOTIDE PHOSPHODIESTERASE CBUA0032-RELATED"/>
    <property type="match status" value="1"/>
</dbReference>
<evidence type="ECO:0000256" key="3">
    <source>
        <dbReference type="ARBA" id="ARBA00023004"/>
    </source>
</evidence>
<dbReference type="AlphaFoldDB" id="A0A916XNT3"/>
<protein>
    <submittedName>
        <fullName evidence="6">Metallophosphoesterase</fullName>
    </submittedName>
</protein>
<evidence type="ECO:0000313" key="7">
    <source>
        <dbReference type="Proteomes" id="UP000637002"/>
    </source>
</evidence>
<keyword evidence="3" id="KW-0408">Iron</keyword>
<comment type="caution">
    <text evidence="6">The sequence shown here is derived from an EMBL/GenBank/DDBJ whole genome shotgun (WGS) entry which is preliminary data.</text>
</comment>
<dbReference type="PANTHER" id="PTHR42988">
    <property type="entry name" value="PHOSPHOHYDROLASE"/>
    <property type="match status" value="1"/>
</dbReference>
<sequence>MVLIAHLSDAHIGPLPRPTLVDLASKRLTGYVNWRRGRHATHDMGVLGAIVADITAHKPDHIAFTGDVANIGLAAEFPAARRFLERLGPPARVSFVPGNHDNYVRSSAVPLYRALGPWMTGDDGVPASAPTFPYVRRRDGVALIGANSAVPTLPFLASGRVGAQQLARLADLLSDLGREGVCRVVMIHHAPYRSATSPARQLIDAAAFERLVARVGAELILHGHNHRIQLTRLAGPARPVPALGAPSSSAYAGARQHRAGYHLVDITPDGTRSSIVVRSRGLKPGGQIAELTALGEISAA</sequence>
<dbReference type="SUPFAM" id="SSF56300">
    <property type="entry name" value="Metallo-dependent phosphatases"/>
    <property type="match status" value="1"/>
</dbReference>
<dbReference type="Gene3D" id="3.60.21.10">
    <property type="match status" value="1"/>
</dbReference>
<proteinExistence type="inferred from homology"/>
<reference evidence="6" key="1">
    <citation type="journal article" date="2014" name="Int. J. Syst. Evol. Microbiol.">
        <title>Complete genome sequence of Corynebacterium casei LMG S-19264T (=DSM 44701T), isolated from a smear-ripened cheese.</title>
        <authorList>
            <consortium name="US DOE Joint Genome Institute (JGI-PGF)"/>
            <person name="Walter F."/>
            <person name="Albersmeier A."/>
            <person name="Kalinowski J."/>
            <person name="Ruckert C."/>
        </authorList>
    </citation>
    <scope>NUCLEOTIDE SEQUENCE</scope>
    <source>
        <strain evidence="6">CGMCC 1.12919</strain>
    </source>
</reference>
<evidence type="ECO:0000256" key="2">
    <source>
        <dbReference type="ARBA" id="ARBA00022801"/>
    </source>
</evidence>
<dbReference type="GO" id="GO:0016787">
    <property type="term" value="F:hydrolase activity"/>
    <property type="evidence" value="ECO:0007669"/>
    <property type="project" value="UniProtKB-KW"/>
</dbReference>
<organism evidence="6 7">
    <name type="scientific">Chelatococcus reniformis</name>
    <dbReference type="NCBI Taxonomy" id="1494448"/>
    <lineage>
        <taxon>Bacteria</taxon>
        <taxon>Pseudomonadati</taxon>
        <taxon>Pseudomonadota</taxon>
        <taxon>Alphaproteobacteria</taxon>
        <taxon>Hyphomicrobiales</taxon>
        <taxon>Chelatococcaceae</taxon>
        <taxon>Chelatococcus</taxon>
    </lineage>
</organism>
<comment type="similarity">
    <text evidence="4">Belongs to the cyclic nucleotide phosphodiesterase class-III family.</text>
</comment>
<dbReference type="Proteomes" id="UP000637002">
    <property type="component" value="Unassembled WGS sequence"/>
</dbReference>
<dbReference type="InterPro" id="IPR029052">
    <property type="entry name" value="Metallo-depent_PP-like"/>
</dbReference>
<accession>A0A916XNT3</accession>
<gene>
    <name evidence="6" type="ORF">GCM10010994_52700</name>
</gene>